<feature type="transmembrane region" description="Helical" evidence="7">
    <location>
        <begin position="124"/>
        <end position="144"/>
    </location>
</feature>
<feature type="domain" description="ABC transmembrane type-1" evidence="8">
    <location>
        <begin position="87"/>
        <end position="309"/>
    </location>
</feature>
<feature type="transmembrane region" description="Helical" evidence="7">
    <location>
        <begin position="175"/>
        <end position="199"/>
    </location>
</feature>
<keyword evidence="6 7" id="KW-0472">Membrane</keyword>
<evidence type="ECO:0000259" key="8">
    <source>
        <dbReference type="PROSITE" id="PS50928"/>
    </source>
</evidence>
<comment type="similarity">
    <text evidence="7">Belongs to the binding-protein-dependent transport system permease family.</text>
</comment>
<evidence type="ECO:0000256" key="1">
    <source>
        <dbReference type="ARBA" id="ARBA00004651"/>
    </source>
</evidence>
<dbReference type="Pfam" id="PF00528">
    <property type="entry name" value="BPD_transp_1"/>
    <property type="match status" value="1"/>
</dbReference>
<dbReference type="EMBL" id="RHHR01000044">
    <property type="protein sequence ID" value="RNB68443.1"/>
    <property type="molecule type" value="Genomic_DNA"/>
</dbReference>
<keyword evidence="2 7" id="KW-0813">Transport</keyword>
<dbReference type="InterPro" id="IPR035906">
    <property type="entry name" value="MetI-like_sf"/>
</dbReference>
<evidence type="ECO:0000313" key="9">
    <source>
        <dbReference type="EMBL" id="RNB68443.1"/>
    </source>
</evidence>
<organism evidence="9 10">
    <name type="scientific">Brevibacillus invocatus</name>
    <dbReference type="NCBI Taxonomy" id="173959"/>
    <lineage>
        <taxon>Bacteria</taxon>
        <taxon>Bacillati</taxon>
        <taxon>Bacillota</taxon>
        <taxon>Bacilli</taxon>
        <taxon>Bacillales</taxon>
        <taxon>Paenibacillaceae</taxon>
        <taxon>Brevibacillus</taxon>
    </lineage>
</organism>
<evidence type="ECO:0000313" key="10">
    <source>
        <dbReference type="Proteomes" id="UP000282028"/>
    </source>
</evidence>
<sequence length="320" mass="35823">MIEEVEKIGTSGRSTIKPKGRLRWLVHLFPLPALVIYTLFVVYPIFSAFTYSLYEWNGIKRGIFIGLQNFLTLFQVEPFNTMFWNAFGHNVIYFIVEMIVQNGIAFALAFFIYRKIRGSGFLKIAYFMPRLLSVIVVGFLWKLILNPNYGALNTFLAKVGLESWAKPWLGDPDTALLAIILVNCWFGIGFAMLIFLAGLQSIPEELIEAARLDGAKGLHMLVKIILPLCMPAITIMTIFTFIQAFEAFELVYAMQGSMGEPFRSTDTLAVYFYRLAFSSTGGSGDVAIGLGSALAVVLFAIVASVSAISLYLMRKREVQH</sequence>
<evidence type="ECO:0000256" key="2">
    <source>
        <dbReference type="ARBA" id="ARBA00022448"/>
    </source>
</evidence>
<dbReference type="Gene3D" id="1.10.3720.10">
    <property type="entry name" value="MetI-like"/>
    <property type="match status" value="1"/>
</dbReference>
<dbReference type="Proteomes" id="UP000282028">
    <property type="component" value="Unassembled WGS sequence"/>
</dbReference>
<dbReference type="GO" id="GO:0005886">
    <property type="term" value="C:plasma membrane"/>
    <property type="evidence" value="ECO:0007669"/>
    <property type="project" value="UniProtKB-SubCell"/>
</dbReference>
<comment type="caution">
    <text evidence="9">The sequence shown here is derived from an EMBL/GenBank/DDBJ whole genome shotgun (WGS) entry which is preliminary data.</text>
</comment>
<dbReference type="AlphaFoldDB" id="A0A3M8BYL0"/>
<dbReference type="GO" id="GO:0055085">
    <property type="term" value="P:transmembrane transport"/>
    <property type="evidence" value="ECO:0007669"/>
    <property type="project" value="InterPro"/>
</dbReference>
<feature type="transmembrane region" description="Helical" evidence="7">
    <location>
        <begin position="24"/>
        <end position="46"/>
    </location>
</feature>
<evidence type="ECO:0000256" key="3">
    <source>
        <dbReference type="ARBA" id="ARBA00022475"/>
    </source>
</evidence>
<dbReference type="CDD" id="cd06261">
    <property type="entry name" value="TM_PBP2"/>
    <property type="match status" value="1"/>
</dbReference>
<accession>A0A3M8BYL0</accession>
<feature type="transmembrane region" description="Helical" evidence="7">
    <location>
        <begin position="286"/>
        <end position="312"/>
    </location>
</feature>
<proteinExistence type="inferred from homology"/>
<keyword evidence="5 7" id="KW-1133">Transmembrane helix</keyword>
<dbReference type="PANTHER" id="PTHR43227">
    <property type="entry name" value="BLL4140 PROTEIN"/>
    <property type="match status" value="1"/>
</dbReference>
<dbReference type="InterPro" id="IPR000515">
    <property type="entry name" value="MetI-like"/>
</dbReference>
<name>A0A3M8BYL0_9BACL</name>
<evidence type="ECO:0000256" key="5">
    <source>
        <dbReference type="ARBA" id="ARBA00022989"/>
    </source>
</evidence>
<dbReference type="PROSITE" id="PS50928">
    <property type="entry name" value="ABC_TM1"/>
    <property type="match status" value="1"/>
</dbReference>
<protein>
    <submittedName>
        <fullName evidence="9">Sugar ABC transporter permease</fullName>
    </submittedName>
</protein>
<feature type="transmembrane region" description="Helical" evidence="7">
    <location>
        <begin position="91"/>
        <end position="112"/>
    </location>
</feature>
<keyword evidence="4 7" id="KW-0812">Transmembrane</keyword>
<comment type="subcellular location">
    <subcellularLocation>
        <location evidence="1 7">Cell membrane</location>
        <topology evidence="1 7">Multi-pass membrane protein</topology>
    </subcellularLocation>
</comment>
<evidence type="ECO:0000256" key="7">
    <source>
        <dbReference type="RuleBase" id="RU363032"/>
    </source>
</evidence>
<dbReference type="PANTHER" id="PTHR43227:SF8">
    <property type="entry name" value="DIACETYLCHITOBIOSE UPTAKE SYSTEM PERMEASE PROTEIN DASB"/>
    <property type="match status" value="1"/>
</dbReference>
<dbReference type="InterPro" id="IPR050809">
    <property type="entry name" value="UgpAE/MalFG_permease"/>
</dbReference>
<gene>
    <name evidence="9" type="ORF">EDM52_20150</name>
</gene>
<reference evidence="9 10" key="1">
    <citation type="submission" date="2018-10" db="EMBL/GenBank/DDBJ databases">
        <title>Phylogenomics of Brevibacillus.</title>
        <authorList>
            <person name="Dunlap C."/>
        </authorList>
    </citation>
    <scope>NUCLEOTIDE SEQUENCE [LARGE SCALE GENOMIC DNA]</scope>
    <source>
        <strain evidence="9 10">JCM 12215</strain>
    </source>
</reference>
<evidence type="ECO:0000256" key="4">
    <source>
        <dbReference type="ARBA" id="ARBA00022692"/>
    </source>
</evidence>
<dbReference type="SUPFAM" id="SSF161098">
    <property type="entry name" value="MetI-like"/>
    <property type="match status" value="1"/>
</dbReference>
<feature type="transmembrane region" description="Helical" evidence="7">
    <location>
        <begin position="220"/>
        <end position="245"/>
    </location>
</feature>
<dbReference type="OrthoDB" id="5174895at2"/>
<keyword evidence="3" id="KW-1003">Cell membrane</keyword>
<keyword evidence="10" id="KW-1185">Reference proteome</keyword>
<evidence type="ECO:0000256" key="6">
    <source>
        <dbReference type="ARBA" id="ARBA00023136"/>
    </source>
</evidence>
<dbReference type="RefSeq" id="WP_122910743.1">
    <property type="nucleotide sequence ID" value="NZ_JAMATA010000011.1"/>
</dbReference>